<proteinExistence type="inferred from homology"/>
<dbReference type="InterPro" id="IPR050339">
    <property type="entry name" value="CC_SR_Kinase"/>
</dbReference>
<comment type="similarity">
    <text evidence="8">Belongs to the protein kinase superfamily. Ser/Thr protein kinase family. GCN2 subfamily.</text>
</comment>
<feature type="compositionally biased region" description="Polar residues" evidence="11">
    <location>
        <begin position="301"/>
        <end position="310"/>
    </location>
</feature>
<feature type="binding site" evidence="10">
    <location>
        <position position="598"/>
    </location>
    <ligand>
        <name>ATP</name>
        <dbReference type="ChEBI" id="CHEBI:30616"/>
    </ligand>
</feature>
<accession>A0A3P8R0Z2</accession>
<feature type="region of interest" description="Disordered" evidence="11">
    <location>
        <begin position="474"/>
        <end position="557"/>
    </location>
</feature>
<evidence type="ECO:0000256" key="7">
    <source>
        <dbReference type="ARBA" id="ARBA00022840"/>
    </source>
</evidence>
<protein>
    <recommendedName>
        <fullName evidence="1">non-specific serine/threonine protein kinase</fullName>
        <ecNumber evidence="1">2.7.11.1</ecNumber>
    </recommendedName>
</protein>
<evidence type="ECO:0000256" key="2">
    <source>
        <dbReference type="ARBA" id="ARBA00022527"/>
    </source>
</evidence>
<dbReference type="CDD" id="cd19903">
    <property type="entry name" value="DSRM_EIF2AK2_rpt1"/>
    <property type="match status" value="3"/>
</dbReference>
<feature type="compositionally biased region" description="Basic and acidic residues" evidence="11">
    <location>
        <begin position="352"/>
        <end position="364"/>
    </location>
</feature>
<keyword evidence="3" id="KW-0597">Phosphoprotein</keyword>
<dbReference type="GO" id="GO:0004694">
    <property type="term" value="F:eukaryotic translation initiation factor 2alpha kinase activity"/>
    <property type="evidence" value="ECO:0007669"/>
    <property type="project" value="TreeGrafter"/>
</dbReference>
<dbReference type="Gene3D" id="3.30.200.20">
    <property type="entry name" value="Phosphorylase Kinase, domain 1"/>
    <property type="match status" value="1"/>
</dbReference>
<keyword evidence="5 10" id="KW-0547">Nucleotide-binding</keyword>
<feature type="domain" description="DRBM" evidence="13">
    <location>
        <begin position="3"/>
        <end position="71"/>
    </location>
</feature>
<evidence type="ECO:0000256" key="5">
    <source>
        <dbReference type="ARBA" id="ARBA00022741"/>
    </source>
</evidence>
<dbReference type="PANTHER" id="PTHR11042:SF166">
    <property type="entry name" value="EUKARYOTIC TRANSLATION INITIATION FACTOR 2-ALPHA KINASE 3"/>
    <property type="match status" value="1"/>
</dbReference>
<dbReference type="PROSITE" id="PS50137">
    <property type="entry name" value="DS_RBD"/>
    <property type="match status" value="3"/>
</dbReference>
<feature type="domain" description="DRBM" evidence="13">
    <location>
        <begin position="211"/>
        <end position="279"/>
    </location>
</feature>
<feature type="compositionally biased region" description="Basic and acidic residues" evidence="11">
    <location>
        <begin position="507"/>
        <end position="519"/>
    </location>
</feature>
<dbReference type="PROSITE" id="PS00108">
    <property type="entry name" value="PROTEIN_KINASE_ST"/>
    <property type="match status" value="1"/>
</dbReference>
<evidence type="ECO:0000259" key="13">
    <source>
        <dbReference type="PROSITE" id="PS50137"/>
    </source>
</evidence>
<dbReference type="Bgee" id="ENSACLG00000023938">
    <property type="expression patterns" value="Expressed in anal fin and 8 other cell types or tissues"/>
</dbReference>
<sequence length="867" mass="97659">MENYIAKLNEYAQKQRLALQFVEVGAAGPDHIKTFTIRVVLNGKAYPDAVGKNKKEAKQNAAKNALAGLLEESADTTENAAEVSNTSVHQRSGSNIKYTCWLNEYGQRNRVIVRPVEAARPGPDDENQWCNFFVGDKEYPAASGKTRREAKEEAAKLVYHDICGTLATGDEKDIFTSSQQKEETKQNVADVCLQIKSLAVKPEDKRFTEVNFIGLVNHYCQKTSRSHTFIEEDICGPPHNRQFSYKLVIDGKEYPVGEGNSIKEAKQNAARLAWSALQEQSDWDSKITIKSAVSDDRAPSKLSTPPSTLDSGCPKSSSSTTTTNDSVVFSQSSNASKEQIIDLKHGGSSSHKGVEINQNHDDNCSKTKSLMVKKEAEIFTEENFIGLINLYCQKTKHCHDYVLVSKCGPPHNPQFFYKVVIDNKEYPVGEGKTIKEAKQNAARQAWSALQEQSNWDSKLVSWSAVSDDVTPVQLSSPASTLIPHDAKSERIPMTSSDPVVSPKVQRPSKEQDQNPDLKPKIRIAANFGNVSRHKKKDLHNSDLKEKSKERGSTEKTSSQVVQSRFTLEFDSIERLGKGAFGRVYKAKHKLLNKYYAIKIVRCKEKSLREVVALSDLHHTNIVRYYTCWIQDLEYQMDSTGDTYSTSQSASDSSEKCLYIQMELCDTKTLRVWIDEKNTQNVKKSLRDSRRKEESLIIAQQIASGVEYIHSKMLIHRDLKPANIMFGRDGEVKIGDFGLVTAEIDNDAENLLERSAYKGTPSYMAPEQKSKSHYDRKVDIFALGLIYFELLWNLPVGPERKAVWDNARSQKLPQGFLNNFPQEHQIIKAMLCAKPENRPEASKLKEELKEYSDALLMQKQMLRNSNTV</sequence>
<dbReference type="InterPro" id="IPR017441">
    <property type="entry name" value="Protein_kinase_ATP_BS"/>
</dbReference>
<feature type="compositionally biased region" description="Polar residues" evidence="11">
    <location>
        <begin position="324"/>
        <end position="333"/>
    </location>
</feature>
<dbReference type="SMART" id="SM00358">
    <property type="entry name" value="DSRM"/>
    <property type="match status" value="4"/>
</dbReference>
<gene>
    <name evidence="14" type="primary">ARHGAP12</name>
</gene>
<reference evidence="14" key="1">
    <citation type="submission" date="2018-05" db="EMBL/GenBank/DDBJ databases">
        <authorList>
            <person name="Datahose"/>
        </authorList>
    </citation>
    <scope>NUCLEOTIDE SEQUENCE</scope>
</reference>
<reference evidence="14" key="2">
    <citation type="submission" date="2025-08" db="UniProtKB">
        <authorList>
            <consortium name="Ensembl"/>
        </authorList>
    </citation>
    <scope>IDENTIFICATION</scope>
</reference>
<evidence type="ECO:0000256" key="1">
    <source>
        <dbReference type="ARBA" id="ARBA00012513"/>
    </source>
</evidence>
<dbReference type="Ensembl" id="ENSACLT00000036281.2">
    <property type="protein sequence ID" value="ENSACLP00000035448.2"/>
    <property type="gene ID" value="ENSACLG00000023938.2"/>
</dbReference>
<organism evidence="14 15">
    <name type="scientific">Astatotilapia calliptera</name>
    <name type="common">Eastern happy</name>
    <name type="synonym">Chromis callipterus</name>
    <dbReference type="NCBI Taxonomy" id="8154"/>
    <lineage>
        <taxon>Eukaryota</taxon>
        <taxon>Metazoa</taxon>
        <taxon>Chordata</taxon>
        <taxon>Craniata</taxon>
        <taxon>Vertebrata</taxon>
        <taxon>Euteleostomi</taxon>
        <taxon>Actinopterygii</taxon>
        <taxon>Neopterygii</taxon>
        <taxon>Teleostei</taxon>
        <taxon>Neoteleostei</taxon>
        <taxon>Acanthomorphata</taxon>
        <taxon>Ovalentaria</taxon>
        <taxon>Cichlomorphae</taxon>
        <taxon>Cichliformes</taxon>
        <taxon>Cichlidae</taxon>
        <taxon>African cichlids</taxon>
        <taxon>Pseudocrenilabrinae</taxon>
        <taxon>Haplochromini</taxon>
        <taxon>Astatotilapia</taxon>
    </lineage>
</organism>
<dbReference type="SMART" id="SM00220">
    <property type="entry name" value="S_TKc"/>
    <property type="match status" value="1"/>
</dbReference>
<dbReference type="PROSITE" id="PS50011">
    <property type="entry name" value="PROTEIN_KINASE_DOM"/>
    <property type="match status" value="1"/>
</dbReference>
<dbReference type="EC" id="2.7.11.1" evidence="1"/>
<feature type="region of interest" description="Disordered" evidence="11">
    <location>
        <begin position="345"/>
        <end position="364"/>
    </location>
</feature>
<dbReference type="InterPro" id="IPR011009">
    <property type="entry name" value="Kinase-like_dom_sf"/>
</dbReference>
<dbReference type="Gene3D" id="1.10.510.10">
    <property type="entry name" value="Transferase(Phosphotransferase) domain 1"/>
    <property type="match status" value="1"/>
</dbReference>
<dbReference type="PANTHER" id="PTHR11042">
    <property type="entry name" value="EUKARYOTIC TRANSLATION INITIATION FACTOR 2-ALPHA KINASE EIF2-ALPHA KINASE -RELATED"/>
    <property type="match status" value="1"/>
</dbReference>
<dbReference type="PROSITE" id="PS00107">
    <property type="entry name" value="PROTEIN_KINASE_ATP"/>
    <property type="match status" value="1"/>
</dbReference>
<dbReference type="Pfam" id="PF00069">
    <property type="entry name" value="Pkinase"/>
    <property type="match status" value="1"/>
</dbReference>
<dbReference type="InterPro" id="IPR008271">
    <property type="entry name" value="Ser/Thr_kinase_AS"/>
</dbReference>
<keyword evidence="4" id="KW-0808">Transferase</keyword>
<dbReference type="GO" id="GO:0005524">
    <property type="term" value="F:ATP binding"/>
    <property type="evidence" value="ECO:0007669"/>
    <property type="project" value="UniProtKB-UniRule"/>
</dbReference>
<reference evidence="14" key="3">
    <citation type="submission" date="2025-09" db="UniProtKB">
        <authorList>
            <consortium name="Ensembl"/>
        </authorList>
    </citation>
    <scope>IDENTIFICATION</scope>
</reference>
<name>A0A3P8R0Z2_ASTCA</name>
<evidence type="ECO:0000313" key="14">
    <source>
        <dbReference type="Ensembl" id="ENSACLP00000035448.2"/>
    </source>
</evidence>
<dbReference type="STRING" id="8154.ENSACLP00000035448"/>
<dbReference type="FunFam" id="3.30.160.20:FF:000045">
    <property type="entry name" value="Eukaryotic translation initiation factor 2-alpha kinase 2"/>
    <property type="match status" value="2"/>
</dbReference>
<evidence type="ECO:0000313" key="15">
    <source>
        <dbReference type="Proteomes" id="UP000265100"/>
    </source>
</evidence>
<dbReference type="Gene3D" id="3.30.160.20">
    <property type="match status" value="4"/>
</dbReference>
<dbReference type="InterPro" id="IPR044452">
    <property type="entry name" value="EIF2AK2_DSRM_1"/>
</dbReference>
<dbReference type="Pfam" id="PF00035">
    <property type="entry name" value="dsrm"/>
    <property type="match status" value="4"/>
</dbReference>
<evidence type="ECO:0000256" key="8">
    <source>
        <dbReference type="ARBA" id="ARBA00037982"/>
    </source>
</evidence>
<dbReference type="GO" id="GO:0003725">
    <property type="term" value="F:double-stranded RNA binding"/>
    <property type="evidence" value="ECO:0007669"/>
    <property type="project" value="InterPro"/>
</dbReference>
<keyword evidence="15" id="KW-1185">Reference proteome</keyword>
<dbReference type="SUPFAM" id="SSF54768">
    <property type="entry name" value="dsRNA-binding domain-like"/>
    <property type="match status" value="4"/>
</dbReference>
<feature type="compositionally biased region" description="Basic and acidic residues" evidence="11">
    <location>
        <begin position="538"/>
        <end position="553"/>
    </location>
</feature>
<evidence type="ECO:0000259" key="12">
    <source>
        <dbReference type="PROSITE" id="PS50011"/>
    </source>
</evidence>
<keyword evidence="9" id="KW-0694">RNA-binding</keyword>
<evidence type="ECO:0000256" key="4">
    <source>
        <dbReference type="ARBA" id="ARBA00022679"/>
    </source>
</evidence>
<evidence type="ECO:0000256" key="9">
    <source>
        <dbReference type="PROSITE-ProRule" id="PRU00266"/>
    </source>
</evidence>
<evidence type="ECO:0000256" key="10">
    <source>
        <dbReference type="PROSITE-ProRule" id="PRU10141"/>
    </source>
</evidence>
<dbReference type="FunFam" id="1.10.510.10:FF:000251">
    <property type="entry name" value="eukaryotic translation initiation factor 2-alpha kinase 3"/>
    <property type="match status" value="1"/>
</dbReference>
<dbReference type="GO" id="GO:0005737">
    <property type="term" value="C:cytoplasm"/>
    <property type="evidence" value="ECO:0007669"/>
    <property type="project" value="TreeGrafter"/>
</dbReference>
<dbReference type="GeneTree" id="ENSGT00940000160736"/>
<feature type="domain" description="Protein kinase" evidence="12">
    <location>
        <begin position="569"/>
        <end position="855"/>
    </location>
</feature>
<dbReference type="InterPro" id="IPR000719">
    <property type="entry name" value="Prot_kinase_dom"/>
</dbReference>
<evidence type="ECO:0000256" key="11">
    <source>
        <dbReference type="SAM" id="MobiDB-lite"/>
    </source>
</evidence>
<evidence type="ECO:0000256" key="3">
    <source>
        <dbReference type="ARBA" id="ARBA00022553"/>
    </source>
</evidence>
<keyword evidence="6" id="KW-0418">Kinase</keyword>
<dbReference type="Proteomes" id="UP000265100">
    <property type="component" value="Chromosome 13"/>
</dbReference>
<evidence type="ECO:0000256" key="6">
    <source>
        <dbReference type="ARBA" id="ARBA00022777"/>
    </source>
</evidence>
<feature type="region of interest" description="Disordered" evidence="11">
    <location>
        <begin position="294"/>
        <end position="333"/>
    </location>
</feature>
<dbReference type="GO" id="GO:0005634">
    <property type="term" value="C:nucleus"/>
    <property type="evidence" value="ECO:0007669"/>
    <property type="project" value="TreeGrafter"/>
</dbReference>
<dbReference type="InterPro" id="IPR014720">
    <property type="entry name" value="dsRBD_dom"/>
</dbReference>
<keyword evidence="7 10" id="KW-0067">ATP-binding</keyword>
<feature type="domain" description="DRBM" evidence="13">
    <location>
        <begin position="383"/>
        <end position="451"/>
    </location>
</feature>
<keyword evidence="2" id="KW-0723">Serine/threonine-protein kinase</keyword>
<dbReference type="AlphaFoldDB" id="A0A3P8R0Z2"/>
<dbReference type="SUPFAM" id="SSF56112">
    <property type="entry name" value="Protein kinase-like (PK-like)"/>
    <property type="match status" value="1"/>
</dbReference>